<reference evidence="2" key="1">
    <citation type="journal article" date="2024" name="Gigascience">
        <title>Chromosome-level genome of the poultry shaft louse Menopon gallinae provides insight into the host-switching and adaptive evolution of parasitic lice.</title>
        <authorList>
            <person name="Xu Y."/>
            <person name="Ma L."/>
            <person name="Liu S."/>
            <person name="Liang Y."/>
            <person name="Liu Q."/>
            <person name="He Z."/>
            <person name="Tian L."/>
            <person name="Duan Y."/>
            <person name="Cai W."/>
            <person name="Li H."/>
            <person name="Song F."/>
        </authorList>
    </citation>
    <scope>NUCLEOTIDE SEQUENCE</scope>
    <source>
        <strain evidence="2">Cailab_2023a</strain>
    </source>
</reference>
<evidence type="ECO:0000313" key="2">
    <source>
        <dbReference type="EMBL" id="KAL0267680.1"/>
    </source>
</evidence>
<protein>
    <submittedName>
        <fullName evidence="2">Uncharacterized protein</fullName>
    </submittedName>
</protein>
<dbReference type="EMBL" id="JARGDH010000005">
    <property type="protein sequence ID" value="KAL0267680.1"/>
    <property type="molecule type" value="Genomic_DNA"/>
</dbReference>
<organism evidence="2">
    <name type="scientific">Menopon gallinae</name>
    <name type="common">poultry shaft louse</name>
    <dbReference type="NCBI Taxonomy" id="328185"/>
    <lineage>
        <taxon>Eukaryota</taxon>
        <taxon>Metazoa</taxon>
        <taxon>Ecdysozoa</taxon>
        <taxon>Arthropoda</taxon>
        <taxon>Hexapoda</taxon>
        <taxon>Insecta</taxon>
        <taxon>Pterygota</taxon>
        <taxon>Neoptera</taxon>
        <taxon>Paraneoptera</taxon>
        <taxon>Psocodea</taxon>
        <taxon>Troctomorpha</taxon>
        <taxon>Phthiraptera</taxon>
        <taxon>Amblycera</taxon>
        <taxon>Menoponidae</taxon>
        <taxon>Menopon</taxon>
    </lineage>
</organism>
<evidence type="ECO:0000256" key="1">
    <source>
        <dbReference type="SAM" id="Phobius"/>
    </source>
</evidence>
<accession>A0AAW2HD01</accession>
<keyword evidence="1" id="KW-0812">Transmembrane</keyword>
<sequence length="159" mass="17985">MGVNFVRGSEAEEGRVFFGGKGIFAVGRRLRFAILPIMYKLGVISTMLVGITVMVLKGLTIGVILLFFALGNTFAKFKTHHIPQPVHFHLHSGHPGDIHHKVPVYSSYEPSGPWDKSLDEVDGTSHYENYDPSAPHRRIQPYRHSYTYPSRGYYGYYGR</sequence>
<feature type="transmembrane region" description="Helical" evidence="1">
    <location>
        <begin position="37"/>
        <end position="70"/>
    </location>
</feature>
<proteinExistence type="predicted"/>
<dbReference type="AlphaFoldDB" id="A0AAW2HD01"/>
<name>A0AAW2HD01_9NEOP</name>
<gene>
    <name evidence="2" type="ORF">PYX00_009875</name>
</gene>
<comment type="caution">
    <text evidence="2">The sequence shown here is derived from an EMBL/GenBank/DDBJ whole genome shotgun (WGS) entry which is preliminary data.</text>
</comment>
<keyword evidence="1" id="KW-1133">Transmembrane helix</keyword>
<keyword evidence="1" id="KW-0472">Membrane</keyword>